<accession>A0A426ZNT8</accession>
<organism evidence="1 2">
    <name type="scientific">Ensete ventricosum</name>
    <name type="common">Abyssinian banana</name>
    <name type="synonym">Musa ensete</name>
    <dbReference type="NCBI Taxonomy" id="4639"/>
    <lineage>
        <taxon>Eukaryota</taxon>
        <taxon>Viridiplantae</taxon>
        <taxon>Streptophyta</taxon>
        <taxon>Embryophyta</taxon>
        <taxon>Tracheophyta</taxon>
        <taxon>Spermatophyta</taxon>
        <taxon>Magnoliopsida</taxon>
        <taxon>Liliopsida</taxon>
        <taxon>Zingiberales</taxon>
        <taxon>Musaceae</taxon>
        <taxon>Ensete</taxon>
    </lineage>
</organism>
<sequence>MNQFSTCVWCSESAMASGLVLTSIQSVVIRATLGVSRYSGGRRSLTTSTASQHMRLRATKEMKGKSRRSVDLKGCIVEEGEAEAGRAGGELAGRTRWGRAILLRQDAQAWDEEEDASVMSREKNKKEDAGRRDLLSFDSEKKACSSWLHGRRRLICMDTLAMRSFLVMDCWSTRPLLLPLRRRHRRGPSCITWKEMLMLVRMAKEEPSLKVRC</sequence>
<evidence type="ECO:0000313" key="2">
    <source>
        <dbReference type="Proteomes" id="UP000287651"/>
    </source>
</evidence>
<dbReference type="Proteomes" id="UP000287651">
    <property type="component" value="Unassembled WGS sequence"/>
</dbReference>
<gene>
    <name evidence="1" type="ORF">B296_00011421</name>
</gene>
<proteinExistence type="predicted"/>
<comment type="caution">
    <text evidence="1">The sequence shown here is derived from an EMBL/GenBank/DDBJ whole genome shotgun (WGS) entry which is preliminary data.</text>
</comment>
<protein>
    <submittedName>
        <fullName evidence="1">Uncharacterized protein</fullName>
    </submittedName>
</protein>
<dbReference type="AlphaFoldDB" id="A0A426ZNT8"/>
<dbReference type="EMBL" id="AMZH03005739">
    <property type="protein sequence ID" value="RRT65656.1"/>
    <property type="molecule type" value="Genomic_DNA"/>
</dbReference>
<evidence type="ECO:0000313" key="1">
    <source>
        <dbReference type="EMBL" id="RRT65656.1"/>
    </source>
</evidence>
<name>A0A426ZNT8_ENSVE</name>
<reference evidence="1 2" key="1">
    <citation type="journal article" date="2014" name="Agronomy (Basel)">
        <title>A Draft Genome Sequence for Ensete ventricosum, the Drought-Tolerant Tree Against Hunger.</title>
        <authorList>
            <person name="Harrison J."/>
            <person name="Moore K.A."/>
            <person name="Paszkiewicz K."/>
            <person name="Jones T."/>
            <person name="Grant M."/>
            <person name="Ambacheew D."/>
            <person name="Muzemil S."/>
            <person name="Studholme D.J."/>
        </authorList>
    </citation>
    <scope>NUCLEOTIDE SEQUENCE [LARGE SCALE GENOMIC DNA]</scope>
</reference>